<gene>
    <name evidence="2" type="ORF">SAMN05660293_00862</name>
</gene>
<dbReference type="AlphaFoldDB" id="A0A1T5C3H3"/>
<keyword evidence="1" id="KW-1133">Transmembrane helix</keyword>
<dbReference type="Pfam" id="PF25589">
    <property type="entry name" value="DUF7935"/>
    <property type="match status" value="1"/>
</dbReference>
<keyword evidence="1" id="KW-0812">Transmembrane</keyword>
<keyword evidence="3" id="KW-1185">Reference proteome</keyword>
<reference evidence="3" key="1">
    <citation type="submission" date="2017-02" db="EMBL/GenBank/DDBJ databases">
        <authorList>
            <person name="Varghese N."/>
            <person name="Submissions S."/>
        </authorList>
    </citation>
    <scope>NUCLEOTIDE SEQUENCE [LARGE SCALE GENOMIC DNA]</scope>
    <source>
        <strain evidence="3">DSM 22270</strain>
    </source>
</reference>
<keyword evidence="1" id="KW-0472">Membrane</keyword>
<evidence type="ECO:0000313" key="2">
    <source>
        <dbReference type="EMBL" id="SKB53945.1"/>
    </source>
</evidence>
<dbReference type="Proteomes" id="UP000190897">
    <property type="component" value="Unassembled WGS sequence"/>
</dbReference>
<dbReference type="OrthoDB" id="1493032at2"/>
<evidence type="ECO:0000313" key="3">
    <source>
        <dbReference type="Proteomes" id="UP000190897"/>
    </source>
</evidence>
<evidence type="ECO:0000256" key="1">
    <source>
        <dbReference type="SAM" id="Phobius"/>
    </source>
</evidence>
<accession>A0A1T5C3H3</accession>
<organism evidence="2 3">
    <name type="scientific">Dyadobacter psychrophilus</name>
    <dbReference type="NCBI Taxonomy" id="651661"/>
    <lineage>
        <taxon>Bacteria</taxon>
        <taxon>Pseudomonadati</taxon>
        <taxon>Bacteroidota</taxon>
        <taxon>Cytophagia</taxon>
        <taxon>Cytophagales</taxon>
        <taxon>Spirosomataceae</taxon>
        <taxon>Dyadobacter</taxon>
    </lineage>
</organism>
<feature type="transmembrane region" description="Helical" evidence="1">
    <location>
        <begin position="6"/>
        <end position="29"/>
    </location>
</feature>
<proteinExistence type="predicted"/>
<dbReference type="STRING" id="651661.SAMN05660293_00862"/>
<dbReference type="InterPro" id="IPR057695">
    <property type="entry name" value="DUF7935"/>
</dbReference>
<dbReference type="RefSeq" id="WP_082213395.1">
    <property type="nucleotide sequence ID" value="NZ_FUZA01000001.1"/>
</dbReference>
<protein>
    <submittedName>
        <fullName evidence="2">Uncharacterized protein</fullName>
    </submittedName>
</protein>
<sequence>MEYYSLLVIFVLGIAIIYGIYATITTVAAKLSEKQRWEIRGKHTDITLPLRLQAYERMCLFLERITPNNLLLRLVPSAMSALELQQILLHEIREEYNHNVAQQLYISANAWEQVTNAMNETVAVINQASTEIPADAPPADLAKKIFSHVIEKEVQPASHALKVLKEEIRTLF</sequence>
<dbReference type="EMBL" id="FUZA01000001">
    <property type="protein sequence ID" value="SKB53945.1"/>
    <property type="molecule type" value="Genomic_DNA"/>
</dbReference>
<name>A0A1T5C3H3_9BACT</name>